<evidence type="ECO:0000313" key="2">
    <source>
        <dbReference type="Proteomes" id="UP000239898"/>
    </source>
</evidence>
<sequence length="63" mass="6798">MLGSDSDRHRKRAVCALRSPGIVGWPGIASVRRFGSRPLRRRCERALTIGGGATQRDASVAHA</sequence>
<proteinExistence type="predicted"/>
<protein>
    <submittedName>
        <fullName evidence="1">Uncharacterized protein</fullName>
    </submittedName>
</protein>
<dbReference type="RefSeq" id="WP_128418756.1">
    <property type="nucleotide sequence ID" value="NZ_CP049017.1"/>
</dbReference>
<accession>A0A2S6ZLE0</accession>
<dbReference type="Proteomes" id="UP000239898">
    <property type="component" value="Unassembled WGS sequence"/>
</dbReference>
<evidence type="ECO:0000313" key="1">
    <source>
        <dbReference type="EMBL" id="PPT93055.1"/>
    </source>
</evidence>
<gene>
    <name evidence="1" type="ORF">XthCFBP4691_01325</name>
</gene>
<keyword evidence="2" id="KW-1185">Reference proteome</keyword>
<dbReference type="EMBL" id="MIGX01000003">
    <property type="protein sequence ID" value="PPT93055.1"/>
    <property type="molecule type" value="Genomic_DNA"/>
</dbReference>
<comment type="caution">
    <text evidence="1">The sequence shown here is derived from an EMBL/GenBank/DDBJ whole genome shotgun (WGS) entry which is preliminary data.</text>
</comment>
<reference evidence="1 2" key="1">
    <citation type="submission" date="2016-08" db="EMBL/GenBank/DDBJ databases">
        <title>Evolution of the type three secretion system and type three effector repertoires in Xanthomonas.</title>
        <authorList>
            <person name="Merda D."/>
            <person name="Briand M."/>
            <person name="Bosis E."/>
            <person name="Rousseau C."/>
            <person name="Portier P."/>
            <person name="Jacques M.-A."/>
            <person name="Fischer-Le Saux M."/>
        </authorList>
    </citation>
    <scope>NUCLEOTIDE SEQUENCE [LARGE SCALE GENOMIC DNA]</scope>
    <source>
        <strain evidence="1 2">CFBP 4691</strain>
    </source>
</reference>
<dbReference type="AlphaFoldDB" id="A0A2S6ZLE0"/>
<name>A0A2S6ZLE0_9XANT</name>
<organism evidence="1 2">
    <name type="scientific">Xanthomonas theicola</name>
    <dbReference type="NCBI Taxonomy" id="56464"/>
    <lineage>
        <taxon>Bacteria</taxon>
        <taxon>Pseudomonadati</taxon>
        <taxon>Pseudomonadota</taxon>
        <taxon>Gammaproteobacteria</taxon>
        <taxon>Lysobacterales</taxon>
        <taxon>Lysobacteraceae</taxon>
        <taxon>Xanthomonas</taxon>
    </lineage>
</organism>